<accession>A0A367EFH6</accession>
<dbReference type="InterPro" id="IPR057326">
    <property type="entry name" value="KR_dom"/>
</dbReference>
<dbReference type="InterPro" id="IPR036291">
    <property type="entry name" value="NAD(P)-bd_dom_sf"/>
</dbReference>
<reference evidence="4 5" key="1">
    <citation type="submission" date="2018-06" db="EMBL/GenBank/DDBJ databases">
        <title>Streptomyces reniochalinae sp. nov. and Streptomyces diacarnus sp. nov. from marine sponges.</title>
        <authorList>
            <person name="Li L."/>
        </authorList>
    </citation>
    <scope>NUCLEOTIDE SEQUENCE [LARGE SCALE GENOMIC DNA]</scope>
    <source>
        <strain evidence="4 5">LHW51701</strain>
    </source>
</reference>
<comment type="caution">
    <text evidence="4">The sequence shown here is derived from an EMBL/GenBank/DDBJ whole genome shotgun (WGS) entry which is preliminary data.</text>
</comment>
<dbReference type="InterPro" id="IPR050091">
    <property type="entry name" value="PKS_NRPS_Biosynth_Enz"/>
</dbReference>
<keyword evidence="2" id="KW-0511">Multifunctional enzyme</keyword>
<name>A0A367EFH6_9ACTN</name>
<sequence>TGLVRSAQSENPGRLVLVDAEPGEGPVSWGSVAAAVAGAVSAGEWQVALRGGRVLVPRLAKISGQAGLEEAEGGLSVLGGGGTVLVTGGTGVLGAATARHLVSRYGVDRLLLVSRSGMEAAGAAGLVAELEGAGAWVEVAACDVADHDALAELLAAIPAEYPLTGVFHTAGVLEDATLGSLSSAGLARVLRPKVDAAWNLHELTRDAGLSAFVLFSSIAGTLGTPGQANYAAGNTFLDALAQHRHARGLPAVSLAWGLWEETSGMTGALAGTDRDRLTRGGLVPLTTEQGMTLLDTA</sequence>
<dbReference type="InterPro" id="IPR013968">
    <property type="entry name" value="PKS_KR"/>
</dbReference>
<dbReference type="PANTHER" id="PTHR43775">
    <property type="entry name" value="FATTY ACID SYNTHASE"/>
    <property type="match status" value="1"/>
</dbReference>
<protein>
    <submittedName>
        <fullName evidence="4">SDR family NAD(P)-dependent oxidoreductase</fullName>
    </submittedName>
</protein>
<dbReference type="GO" id="GO:0004312">
    <property type="term" value="F:fatty acid synthase activity"/>
    <property type="evidence" value="ECO:0007669"/>
    <property type="project" value="TreeGrafter"/>
</dbReference>
<evidence type="ECO:0000313" key="4">
    <source>
        <dbReference type="EMBL" id="RCG16801.1"/>
    </source>
</evidence>
<dbReference type="AlphaFoldDB" id="A0A367EFH6"/>
<evidence type="ECO:0000313" key="5">
    <source>
        <dbReference type="Proteomes" id="UP000252914"/>
    </source>
</evidence>
<feature type="non-terminal residue" evidence="4">
    <location>
        <position position="1"/>
    </location>
</feature>
<dbReference type="Pfam" id="PF08659">
    <property type="entry name" value="KR"/>
    <property type="match status" value="1"/>
</dbReference>
<dbReference type="CDD" id="cd08956">
    <property type="entry name" value="KR_3_FAS_SDR_x"/>
    <property type="match status" value="1"/>
</dbReference>
<organism evidence="4 5">
    <name type="scientific">Streptomyces diacarni</name>
    <dbReference type="NCBI Taxonomy" id="2800381"/>
    <lineage>
        <taxon>Bacteria</taxon>
        <taxon>Bacillati</taxon>
        <taxon>Actinomycetota</taxon>
        <taxon>Actinomycetes</taxon>
        <taxon>Kitasatosporales</taxon>
        <taxon>Streptomycetaceae</taxon>
        <taxon>Streptomyces</taxon>
    </lineage>
</organism>
<feature type="domain" description="Ketoreductase" evidence="3">
    <location>
        <begin position="82"/>
        <end position="262"/>
    </location>
</feature>
<dbReference type="SMART" id="SM00822">
    <property type="entry name" value="PKS_KR"/>
    <property type="match status" value="1"/>
</dbReference>
<dbReference type="GO" id="GO:0006633">
    <property type="term" value="P:fatty acid biosynthetic process"/>
    <property type="evidence" value="ECO:0007669"/>
    <property type="project" value="TreeGrafter"/>
</dbReference>
<dbReference type="PANTHER" id="PTHR43775:SF51">
    <property type="entry name" value="INACTIVE PHENOLPHTHIOCEROL SYNTHESIS POLYKETIDE SYNTHASE TYPE I PKS1-RELATED"/>
    <property type="match status" value="1"/>
</dbReference>
<keyword evidence="5" id="KW-1185">Reference proteome</keyword>
<feature type="non-terminal residue" evidence="4">
    <location>
        <position position="297"/>
    </location>
</feature>
<gene>
    <name evidence="4" type="ORF">DTL70_28445</name>
</gene>
<dbReference type="Gene3D" id="3.40.50.720">
    <property type="entry name" value="NAD(P)-binding Rossmann-like Domain"/>
    <property type="match status" value="1"/>
</dbReference>
<dbReference type="SUPFAM" id="SSF51735">
    <property type="entry name" value="NAD(P)-binding Rossmann-fold domains"/>
    <property type="match status" value="2"/>
</dbReference>
<dbReference type="EMBL" id="QOIN01000059">
    <property type="protein sequence ID" value="RCG16801.1"/>
    <property type="molecule type" value="Genomic_DNA"/>
</dbReference>
<proteinExistence type="predicted"/>
<evidence type="ECO:0000259" key="3">
    <source>
        <dbReference type="SMART" id="SM00822"/>
    </source>
</evidence>
<evidence type="ECO:0000256" key="2">
    <source>
        <dbReference type="ARBA" id="ARBA00023268"/>
    </source>
</evidence>
<evidence type="ECO:0000256" key="1">
    <source>
        <dbReference type="ARBA" id="ARBA00022679"/>
    </source>
</evidence>
<keyword evidence="1" id="KW-0808">Transferase</keyword>
<dbReference type="Proteomes" id="UP000252914">
    <property type="component" value="Unassembled WGS sequence"/>
</dbReference>